<evidence type="ECO:0000313" key="3">
    <source>
        <dbReference type="Proteomes" id="UP001519887"/>
    </source>
</evidence>
<keyword evidence="3" id="KW-1185">Reference proteome</keyword>
<feature type="transmembrane region" description="Helical" evidence="1">
    <location>
        <begin position="59"/>
        <end position="78"/>
    </location>
</feature>
<dbReference type="RefSeq" id="WP_210046296.1">
    <property type="nucleotide sequence ID" value="NZ_JBHLVU010000012.1"/>
</dbReference>
<reference evidence="2 3" key="1">
    <citation type="submission" date="2021-07" db="EMBL/GenBank/DDBJ databases">
        <title>Paenibacillus radiodurans sp. nov., isolated from the southeastern edge of Tengger Desert.</title>
        <authorList>
            <person name="Zhang G."/>
        </authorList>
    </citation>
    <scope>NUCLEOTIDE SEQUENCE [LARGE SCALE GENOMIC DNA]</scope>
    <source>
        <strain evidence="2 3">CCM 7311</strain>
    </source>
</reference>
<protein>
    <recommendedName>
        <fullName evidence="4">EfeO-type cupredoxin-like domain-containing protein</fullName>
    </recommendedName>
</protein>
<evidence type="ECO:0008006" key="4">
    <source>
        <dbReference type="Google" id="ProtNLM"/>
    </source>
</evidence>
<keyword evidence="1" id="KW-0472">Membrane</keyword>
<dbReference type="EMBL" id="JAHZIK010000187">
    <property type="protein sequence ID" value="MBW7454340.1"/>
    <property type="molecule type" value="Genomic_DNA"/>
</dbReference>
<feature type="transmembrane region" description="Helical" evidence="1">
    <location>
        <begin position="157"/>
        <end position="178"/>
    </location>
</feature>
<gene>
    <name evidence="2" type="ORF">K0U00_09890</name>
</gene>
<name>A0ABS7C0J8_9BACL</name>
<accession>A0ABS7C0J8</accession>
<evidence type="ECO:0000256" key="1">
    <source>
        <dbReference type="SAM" id="Phobius"/>
    </source>
</evidence>
<keyword evidence="1" id="KW-0812">Transmembrane</keyword>
<sequence length="289" mass="31102">MVLSISSLAIIWLAAGYLLLLIRRRRESMPQASAKLIAAILNILASASVGIVSIQVFEYNLAISMAFSVCCAWVLGYLSGIRYGLLFSAQAALLGSIGTLASVTLGLLFFSSGKVVFAVDVVYIILLVLLQKAMDWQAAKPPRKKLPTTEGNQPRKLPVWTTGLLGAVVVVMAALILVNQDRISVGQLGLKKSQQAAYDEDNNLQVAQITVNTTGFNPQNTEFATGSMIKAVLHVESGAGNNLRLISQDLNIDAPLKQGDNLFVFNKPLPGVYNFALSDGRFKGTFTVK</sequence>
<feature type="transmembrane region" description="Helical" evidence="1">
    <location>
        <begin position="34"/>
        <end position="53"/>
    </location>
</feature>
<dbReference type="Proteomes" id="UP001519887">
    <property type="component" value="Unassembled WGS sequence"/>
</dbReference>
<organism evidence="2 3">
    <name type="scientific">Paenibacillus sepulcri</name>
    <dbReference type="NCBI Taxonomy" id="359917"/>
    <lineage>
        <taxon>Bacteria</taxon>
        <taxon>Bacillati</taxon>
        <taxon>Bacillota</taxon>
        <taxon>Bacilli</taxon>
        <taxon>Bacillales</taxon>
        <taxon>Paenibacillaceae</taxon>
        <taxon>Paenibacillus</taxon>
    </lineage>
</organism>
<feature type="transmembrane region" description="Helical" evidence="1">
    <location>
        <begin position="6"/>
        <end position="22"/>
    </location>
</feature>
<dbReference type="InterPro" id="IPR008972">
    <property type="entry name" value="Cupredoxin"/>
</dbReference>
<dbReference type="Gene3D" id="2.60.40.420">
    <property type="entry name" value="Cupredoxins - blue copper proteins"/>
    <property type="match status" value="1"/>
</dbReference>
<evidence type="ECO:0000313" key="2">
    <source>
        <dbReference type="EMBL" id="MBW7454340.1"/>
    </source>
</evidence>
<proteinExistence type="predicted"/>
<comment type="caution">
    <text evidence="2">The sequence shown here is derived from an EMBL/GenBank/DDBJ whole genome shotgun (WGS) entry which is preliminary data.</text>
</comment>
<feature type="transmembrane region" description="Helical" evidence="1">
    <location>
        <begin position="85"/>
        <end position="109"/>
    </location>
</feature>
<keyword evidence="1" id="KW-1133">Transmembrane helix</keyword>